<proteinExistence type="predicted"/>
<name>A0AAV7KL26_PLEWA</name>
<evidence type="ECO:0000313" key="3">
    <source>
        <dbReference type="Proteomes" id="UP001066276"/>
    </source>
</evidence>
<accession>A0AAV7KL26</accession>
<feature type="region of interest" description="Disordered" evidence="1">
    <location>
        <begin position="19"/>
        <end position="40"/>
    </location>
</feature>
<evidence type="ECO:0000313" key="2">
    <source>
        <dbReference type="EMBL" id="KAJ1079581.1"/>
    </source>
</evidence>
<dbReference type="EMBL" id="JANPWB010000074">
    <property type="protein sequence ID" value="KAJ1079581.1"/>
    <property type="molecule type" value="Genomic_DNA"/>
</dbReference>
<comment type="caution">
    <text evidence="2">The sequence shown here is derived from an EMBL/GenBank/DDBJ whole genome shotgun (WGS) entry which is preliminary data.</text>
</comment>
<gene>
    <name evidence="2" type="ORF">NDU88_000185</name>
</gene>
<evidence type="ECO:0000256" key="1">
    <source>
        <dbReference type="SAM" id="MobiDB-lite"/>
    </source>
</evidence>
<keyword evidence="3" id="KW-1185">Reference proteome</keyword>
<sequence length="79" mass="8955">MKIMYMGEQDGVGVSVTAFSQFRPPGEPKERRPRRPRWSSLTGCELPAGAVRLPLPRLCSQRDLKECRRPRWNKTGDGG</sequence>
<protein>
    <submittedName>
        <fullName evidence="2">Uncharacterized protein</fullName>
    </submittedName>
</protein>
<reference evidence="2 3" key="1">
    <citation type="journal article" date="2022" name="bioRxiv">
        <title>Sequencing and chromosome-scale assembly of the giantPleurodeles waltlgenome.</title>
        <authorList>
            <person name="Brown T."/>
            <person name="Elewa A."/>
            <person name="Iarovenko S."/>
            <person name="Subramanian E."/>
            <person name="Araus A.J."/>
            <person name="Petzold A."/>
            <person name="Susuki M."/>
            <person name="Suzuki K.-i.T."/>
            <person name="Hayashi T."/>
            <person name="Toyoda A."/>
            <person name="Oliveira C."/>
            <person name="Osipova E."/>
            <person name="Leigh N.D."/>
            <person name="Simon A."/>
            <person name="Yun M.H."/>
        </authorList>
    </citation>
    <scope>NUCLEOTIDE SEQUENCE [LARGE SCALE GENOMIC DNA]</scope>
    <source>
        <strain evidence="2">20211129_DDA</strain>
        <tissue evidence="2">Liver</tissue>
    </source>
</reference>
<dbReference type="Proteomes" id="UP001066276">
    <property type="component" value="Unassembled WGS sequence"/>
</dbReference>
<dbReference type="AlphaFoldDB" id="A0AAV7KL26"/>
<organism evidence="2 3">
    <name type="scientific">Pleurodeles waltl</name>
    <name type="common">Iberian ribbed newt</name>
    <dbReference type="NCBI Taxonomy" id="8319"/>
    <lineage>
        <taxon>Eukaryota</taxon>
        <taxon>Metazoa</taxon>
        <taxon>Chordata</taxon>
        <taxon>Craniata</taxon>
        <taxon>Vertebrata</taxon>
        <taxon>Euteleostomi</taxon>
        <taxon>Amphibia</taxon>
        <taxon>Batrachia</taxon>
        <taxon>Caudata</taxon>
        <taxon>Salamandroidea</taxon>
        <taxon>Salamandridae</taxon>
        <taxon>Pleurodelinae</taxon>
        <taxon>Pleurodeles</taxon>
    </lineage>
</organism>